<dbReference type="NCBIfam" id="TIGR01059">
    <property type="entry name" value="gyrB"/>
    <property type="match status" value="1"/>
</dbReference>
<dbReference type="InterPro" id="IPR006171">
    <property type="entry name" value="TOPRIM_dom"/>
</dbReference>
<feature type="binding site" evidence="10">
    <location>
        <position position="514"/>
    </location>
    <ligand>
        <name>Mg(2+)</name>
        <dbReference type="ChEBI" id="CHEBI:18420"/>
        <label>2</label>
    </ligand>
</feature>
<dbReference type="InterPro" id="IPR011557">
    <property type="entry name" value="GyrB"/>
</dbReference>
<dbReference type="InterPro" id="IPR014721">
    <property type="entry name" value="Ribsml_uS5_D2-typ_fold_subgr"/>
</dbReference>
<evidence type="ECO:0000256" key="6">
    <source>
        <dbReference type="ARBA" id="ARBA00022842"/>
    </source>
</evidence>
<proteinExistence type="inferred from homology"/>
<keyword evidence="4 10" id="KW-0547">Nucleotide-binding</keyword>
<name>A0A9D1T312_9BACT</name>
<feature type="site" description="Interaction with DNA" evidence="10">
    <location>
        <position position="466"/>
    </location>
</feature>
<dbReference type="PANTHER" id="PTHR45866:SF1">
    <property type="entry name" value="DNA GYRASE SUBUNIT B, MITOCHONDRIAL"/>
    <property type="match status" value="1"/>
</dbReference>
<keyword evidence="5 10" id="KW-0067">ATP-binding</keyword>
<dbReference type="Pfam" id="PF00986">
    <property type="entry name" value="DNA_gyraseB_C"/>
    <property type="match status" value="1"/>
</dbReference>
<evidence type="ECO:0000256" key="2">
    <source>
        <dbReference type="ARBA" id="ARBA00010708"/>
    </source>
</evidence>
<dbReference type="AlphaFoldDB" id="A0A9D1T312"/>
<dbReference type="SUPFAM" id="SSF56719">
    <property type="entry name" value="Type II DNA topoisomerase"/>
    <property type="match status" value="1"/>
</dbReference>
<evidence type="ECO:0000256" key="3">
    <source>
        <dbReference type="ARBA" id="ARBA00022723"/>
    </source>
</evidence>
<comment type="function">
    <text evidence="10">A type II topoisomerase that negatively supercoils closed circular double-stranded (ds) DNA in an ATP-dependent manner to modulate DNA topology and maintain chromosomes in an underwound state. Negative supercoiling favors strand separation, and DNA replication, transcription, recombination and repair, all of which involve strand separation. Also able to catalyze the interconversion of other topological isomers of dsDNA rings, including catenanes and knotted rings. Type II topoisomerases break and join 2 DNA strands simultaneously in an ATP-dependent manner.</text>
</comment>
<dbReference type="FunFam" id="3.30.230.10:FF:000005">
    <property type="entry name" value="DNA gyrase subunit B"/>
    <property type="match status" value="1"/>
</dbReference>
<dbReference type="GO" id="GO:0006265">
    <property type="term" value="P:DNA topological change"/>
    <property type="evidence" value="ECO:0007669"/>
    <property type="project" value="UniProtKB-UniRule"/>
</dbReference>
<dbReference type="GO" id="GO:0005694">
    <property type="term" value="C:chromosome"/>
    <property type="evidence" value="ECO:0007669"/>
    <property type="project" value="InterPro"/>
</dbReference>
<protein>
    <recommendedName>
        <fullName evidence="10">DNA gyrase subunit B</fullName>
        <ecNumber evidence="10">5.6.2.2</ecNumber>
    </recommendedName>
</protein>
<dbReference type="InterPro" id="IPR020568">
    <property type="entry name" value="Ribosomal_Su5_D2-typ_SF"/>
</dbReference>
<dbReference type="SUPFAM" id="SSF55874">
    <property type="entry name" value="ATPase domain of HSP90 chaperone/DNA topoisomerase II/histidine kinase"/>
    <property type="match status" value="1"/>
</dbReference>
<reference evidence="12" key="1">
    <citation type="submission" date="2020-10" db="EMBL/GenBank/DDBJ databases">
        <authorList>
            <person name="Gilroy R."/>
        </authorList>
    </citation>
    <scope>NUCLEOTIDE SEQUENCE</scope>
    <source>
        <strain evidence="12">35461</strain>
    </source>
</reference>
<dbReference type="PROSITE" id="PS00177">
    <property type="entry name" value="TOPOISOMERASE_II"/>
    <property type="match status" value="1"/>
</dbReference>
<evidence type="ECO:0000256" key="9">
    <source>
        <dbReference type="ARBA" id="ARBA00023235"/>
    </source>
</evidence>
<dbReference type="EC" id="5.6.2.2" evidence="10"/>
<evidence type="ECO:0000313" key="12">
    <source>
        <dbReference type="EMBL" id="HIV10000.1"/>
    </source>
</evidence>
<dbReference type="EMBL" id="DVOR01000243">
    <property type="protein sequence ID" value="HIV10000.1"/>
    <property type="molecule type" value="Genomic_DNA"/>
</dbReference>
<dbReference type="GO" id="GO:0005524">
    <property type="term" value="F:ATP binding"/>
    <property type="evidence" value="ECO:0007669"/>
    <property type="project" value="UniProtKB-UniRule"/>
</dbReference>
<dbReference type="PROSITE" id="PS50880">
    <property type="entry name" value="TOPRIM"/>
    <property type="match status" value="1"/>
</dbReference>
<dbReference type="InterPro" id="IPR013506">
    <property type="entry name" value="Topo_IIA_bsu_dom2"/>
</dbReference>
<comment type="subcellular location">
    <subcellularLocation>
        <location evidence="10">Cytoplasm</location>
    </subcellularLocation>
</comment>
<comment type="subunit">
    <text evidence="10">Heterotetramer, composed of two GyrA and two GyrB chains. In the heterotetramer, GyrA contains the active site tyrosine that forms a transient covalent intermediate with DNA, while GyrB binds cofactors and catalyzes ATP hydrolysis.</text>
</comment>
<evidence type="ECO:0000256" key="8">
    <source>
        <dbReference type="ARBA" id="ARBA00023125"/>
    </source>
</evidence>
<keyword evidence="8" id="KW-0238">DNA-binding</keyword>
<dbReference type="PRINTS" id="PR00418">
    <property type="entry name" value="TPI2FAMILY"/>
</dbReference>
<dbReference type="GO" id="GO:0003677">
    <property type="term" value="F:DNA binding"/>
    <property type="evidence" value="ECO:0007669"/>
    <property type="project" value="UniProtKB-KW"/>
</dbReference>
<comment type="catalytic activity">
    <reaction evidence="1 10">
        <text>ATP-dependent breakage, passage and rejoining of double-stranded DNA.</text>
        <dbReference type="EC" id="5.6.2.2"/>
    </reaction>
</comment>
<comment type="caution">
    <text evidence="12">The sequence shown here is derived from an EMBL/GenBank/DDBJ whole genome shotgun (WGS) entry which is preliminary data.</text>
</comment>
<dbReference type="SMART" id="SM00433">
    <property type="entry name" value="TOP2c"/>
    <property type="match status" value="1"/>
</dbReference>
<evidence type="ECO:0000256" key="10">
    <source>
        <dbReference type="HAMAP-Rule" id="MF_01898"/>
    </source>
</evidence>
<sequence length="825" mass="91515">MAEEEIEAQGAQGQHYDADSIEVLEGLEAVRVRPAMYIGDTAERGYHHLVYEVVDNSIDEALAGFCTHIEVTINADGSLTVEDNGRGIPVAEHPKMRKSTLEVVMTVLHAGGKFGGSGYKVSGGLHGVGVSCVNALSEWMEVQVKRDGHVYRQRYERGRPCGPVTQVGDTESTGTSVTFMPDPQIFQYRDGFKWETLAHRLRELAFLNGGVRITLTDNQSEQRHQESFHYEGGIREFVAYINKSKTPLHDVIYITGQGENKYGPIAVEVALQYTDVYSTIECTYCNNINTIEGGTHLAGFRSALTSTVNKYVADNKLGKKADTVLTGDDIREGLTAVISVKIPQPQFEGQTKTKLGSDVAGLVQSIVAAKLADFFAENPSVARAIIEKAVLASQAREAARKARETTRKKGALEGFGMPGKLAACSSRDPAESELFLVEGDSAGGTAKDGRNRRVQAILPLRGKVLNVEKARIDKMLDNNEIRSLITAIGGGFGSDEFDLSKVRYHKIIIMTDADVDGAHIRTLLLTFFFRQMPKLIEHGFVYLAQPPLYQIKRGKKVEYVANDEALERRLLLTCDSLSFAKPDGTVIYVEQFMRFLDVALEIEATLRAIRTRGVDTAAYLKTYDPADGSFARYMAVIGSGDDARFLFPRDDAQLEAARAEAEQALGESVDLSLYRVSEYTPKRLHAFQWMEVFRSQRLRDQFRELVDLGLGFGPASYAGDGTPLGELRDGNRPPVTILSLEQLIDEVRTRSRRGVEIQRYKGLGEMDADQLFETTMNPATRRMLQVKIEDAVAADETFRLLMGEDVEPRRKFIEDNALNVKNLDF</sequence>
<dbReference type="Gene3D" id="3.30.565.10">
    <property type="entry name" value="Histidine kinase-like ATPase, C-terminal domain"/>
    <property type="match status" value="1"/>
</dbReference>
<dbReference type="CDD" id="cd03366">
    <property type="entry name" value="TOPRIM_TopoIIA_GyrB"/>
    <property type="match status" value="1"/>
</dbReference>
<keyword evidence="7 10" id="KW-0799">Topoisomerase</keyword>
<keyword evidence="3 10" id="KW-0479">Metal-binding</keyword>
<dbReference type="InterPro" id="IPR013760">
    <property type="entry name" value="Topo_IIA-like_dom_sf"/>
</dbReference>
<dbReference type="Gene3D" id="3.40.50.670">
    <property type="match status" value="2"/>
</dbReference>
<dbReference type="SUPFAM" id="SSF54211">
    <property type="entry name" value="Ribosomal protein S5 domain 2-like"/>
    <property type="match status" value="1"/>
</dbReference>
<dbReference type="InterPro" id="IPR002288">
    <property type="entry name" value="DNA_gyrase_B_C"/>
</dbReference>
<feature type="binding site" evidence="10">
    <location>
        <position position="438"/>
    </location>
    <ligand>
        <name>Mg(2+)</name>
        <dbReference type="ChEBI" id="CHEBI:18420"/>
        <label>1</label>
        <note>catalytic</note>
    </ligand>
</feature>
<dbReference type="InterPro" id="IPR036890">
    <property type="entry name" value="HATPase_C_sf"/>
</dbReference>
<dbReference type="InterPro" id="IPR013759">
    <property type="entry name" value="Topo_IIA_B_C"/>
</dbReference>
<comment type="cofactor">
    <cofactor evidence="10">
        <name>Mg(2+)</name>
        <dbReference type="ChEBI" id="CHEBI:18420"/>
    </cofactor>
    <cofactor evidence="10">
        <name>Mn(2+)</name>
        <dbReference type="ChEBI" id="CHEBI:29035"/>
    </cofactor>
    <cofactor evidence="10">
        <name>Ca(2+)</name>
        <dbReference type="ChEBI" id="CHEBI:29108"/>
    </cofactor>
    <text evidence="10">Binds two Mg(2+) per subunit. The magnesium ions form salt bridges with both the protein and the DNA. Can also accept other divalent metal cations, such as Mn(2+) or Ca(2+).</text>
</comment>
<dbReference type="FunFam" id="3.30.565.10:FF:000002">
    <property type="entry name" value="DNA gyrase subunit B"/>
    <property type="match status" value="1"/>
</dbReference>
<dbReference type="InterPro" id="IPR034160">
    <property type="entry name" value="TOPRIM_GyrB"/>
</dbReference>
<dbReference type="Pfam" id="PF00204">
    <property type="entry name" value="DNA_gyraseB"/>
    <property type="match status" value="1"/>
</dbReference>
<keyword evidence="9 10" id="KW-0413">Isomerase</keyword>
<organism evidence="12 13">
    <name type="scientific">Candidatus Spyradenecus faecavium</name>
    <dbReference type="NCBI Taxonomy" id="2840947"/>
    <lineage>
        <taxon>Bacteria</taxon>
        <taxon>Pseudomonadati</taxon>
        <taxon>Lentisphaerota</taxon>
        <taxon>Lentisphaeria</taxon>
        <taxon>Lentisphaerales</taxon>
        <taxon>Lentisphaeraceae</taxon>
        <taxon>Lentisphaeraceae incertae sedis</taxon>
        <taxon>Candidatus Spyradenecus</taxon>
    </lineage>
</organism>
<dbReference type="InterPro" id="IPR001241">
    <property type="entry name" value="Topo_IIA"/>
</dbReference>
<dbReference type="Gene3D" id="3.30.230.10">
    <property type="match status" value="1"/>
</dbReference>
<dbReference type="HAMAP" id="MF_01898">
    <property type="entry name" value="GyrB"/>
    <property type="match status" value="1"/>
</dbReference>
<feature type="domain" description="Toprim" evidence="11">
    <location>
        <begin position="432"/>
        <end position="547"/>
    </location>
</feature>
<evidence type="ECO:0000313" key="13">
    <source>
        <dbReference type="Proteomes" id="UP000886845"/>
    </source>
</evidence>
<evidence type="ECO:0000256" key="1">
    <source>
        <dbReference type="ARBA" id="ARBA00000185"/>
    </source>
</evidence>
<comment type="miscellaneous">
    <text evidence="10">Few gyrases are as efficient as E.coli at forming negative supercoils. Not all organisms have 2 type II topoisomerases; in organisms with a single type II topoisomerase this enzyme also has to decatenate newly replicated chromosomes.</text>
</comment>
<evidence type="ECO:0000256" key="5">
    <source>
        <dbReference type="ARBA" id="ARBA00022840"/>
    </source>
</evidence>
<dbReference type="PANTHER" id="PTHR45866">
    <property type="entry name" value="DNA GYRASE/TOPOISOMERASE SUBUNIT B"/>
    <property type="match status" value="1"/>
</dbReference>
<gene>
    <name evidence="10 12" type="primary">gyrB</name>
    <name evidence="12" type="ORF">IAC79_07800</name>
</gene>
<dbReference type="GO" id="GO:0046872">
    <property type="term" value="F:metal ion binding"/>
    <property type="evidence" value="ECO:0007669"/>
    <property type="project" value="UniProtKB-KW"/>
</dbReference>
<comment type="similarity">
    <text evidence="2 10">Belongs to the type II topoisomerase GyrB family.</text>
</comment>
<evidence type="ECO:0000259" key="11">
    <source>
        <dbReference type="PROSITE" id="PS50880"/>
    </source>
</evidence>
<dbReference type="CDD" id="cd16928">
    <property type="entry name" value="HATPase_GyrB-like"/>
    <property type="match status" value="1"/>
</dbReference>
<reference evidence="12" key="2">
    <citation type="journal article" date="2021" name="PeerJ">
        <title>Extensive microbial diversity within the chicken gut microbiome revealed by metagenomics and culture.</title>
        <authorList>
            <person name="Gilroy R."/>
            <person name="Ravi A."/>
            <person name="Getino M."/>
            <person name="Pursley I."/>
            <person name="Horton D.L."/>
            <person name="Alikhan N.F."/>
            <person name="Baker D."/>
            <person name="Gharbi K."/>
            <person name="Hall N."/>
            <person name="Watson M."/>
            <person name="Adriaenssens E.M."/>
            <person name="Foster-Nyarko E."/>
            <person name="Jarju S."/>
            <person name="Secka A."/>
            <person name="Antonio M."/>
            <person name="Oren A."/>
            <person name="Chaudhuri R.R."/>
            <person name="La Ragione R."/>
            <person name="Hildebrand F."/>
            <person name="Pallen M.J."/>
        </authorList>
    </citation>
    <scope>NUCLEOTIDE SEQUENCE</scope>
    <source>
        <strain evidence="12">35461</strain>
    </source>
</reference>
<dbReference type="CDD" id="cd00822">
    <property type="entry name" value="TopoII_Trans_DNA_gyrase"/>
    <property type="match status" value="1"/>
</dbReference>
<keyword evidence="6 10" id="KW-0460">Magnesium</keyword>
<dbReference type="NCBIfam" id="NF011501">
    <property type="entry name" value="PRK14939.1"/>
    <property type="match status" value="1"/>
</dbReference>
<keyword evidence="10" id="KW-0963">Cytoplasm</keyword>
<feature type="site" description="Interaction with DNA" evidence="10">
    <location>
        <position position="463"/>
    </location>
</feature>
<dbReference type="InterPro" id="IPR000565">
    <property type="entry name" value="Topo_IIA_B"/>
</dbReference>
<dbReference type="FunFam" id="3.40.50.670:FF:000001">
    <property type="entry name" value="DNA topoisomerase 2"/>
    <property type="match status" value="1"/>
</dbReference>
<dbReference type="PRINTS" id="PR01159">
    <property type="entry name" value="DNAGYRASEB"/>
</dbReference>
<dbReference type="Pfam" id="PF02518">
    <property type="entry name" value="HATPase_c"/>
    <property type="match status" value="1"/>
</dbReference>
<dbReference type="Pfam" id="PF01751">
    <property type="entry name" value="Toprim"/>
    <property type="match status" value="1"/>
</dbReference>
<dbReference type="InterPro" id="IPR018522">
    <property type="entry name" value="TopoIIA_CS"/>
</dbReference>
<feature type="binding site" evidence="10">
    <location>
        <position position="512"/>
    </location>
    <ligand>
        <name>Mg(2+)</name>
        <dbReference type="ChEBI" id="CHEBI:18420"/>
        <label>1</label>
        <note>catalytic</note>
    </ligand>
</feature>
<dbReference type="GO" id="GO:0005737">
    <property type="term" value="C:cytoplasm"/>
    <property type="evidence" value="ECO:0007669"/>
    <property type="project" value="UniProtKB-SubCell"/>
</dbReference>
<evidence type="ECO:0000256" key="4">
    <source>
        <dbReference type="ARBA" id="ARBA00022741"/>
    </source>
</evidence>
<dbReference type="NCBIfam" id="NF004189">
    <property type="entry name" value="PRK05644.1"/>
    <property type="match status" value="1"/>
</dbReference>
<evidence type="ECO:0000256" key="7">
    <source>
        <dbReference type="ARBA" id="ARBA00023029"/>
    </source>
</evidence>
<dbReference type="InterPro" id="IPR003594">
    <property type="entry name" value="HATPase_dom"/>
</dbReference>
<feature type="binding site" evidence="10">
    <location>
        <position position="512"/>
    </location>
    <ligand>
        <name>Mg(2+)</name>
        <dbReference type="ChEBI" id="CHEBI:18420"/>
        <label>2</label>
    </ligand>
</feature>
<dbReference type="GO" id="GO:0003918">
    <property type="term" value="F:DNA topoisomerase type II (double strand cut, ATP-hydrolyzing) activity"/>
    <property type="evidence" value="ECO:0007669"/>
    <property type="project" value="UniProtKB-UniRule"/>
</dbReference>
<accession>A0A9D1T312</accession>
<dbReference type="Proteomes" id="UP000886845">
    <property type="component" value="Unassembled WGS sequence"/>
</dbReference>
<dbReference type="GO" id="GO:0006261">
    <property type="term" value="P:DNA-templated DNA replication"/>
    <property type="evidence" value="ECO:0007669"/>
    <property type="project" value="UniProtKB-UniRule"/>
</dbReference>
<dbReference type="SMART" id="SM00387">
    <property type="entry name" value="HATPase_c"/>
    <property type="match status" value="1"/>
</dbReference>